<protein>
    <submittedName>
        <fullName evidence="1">Plasmid mobilization relaxosome protein MobC</fullName>
    </submittedName>
</protein>
<evidence type="ECO:0000313" key="1">
    <source>
        <dbReference type="EMBL" id="QNO18896.1"/>
    </source>
</evidence>
<proteinExistence type="predicted"/>
<evidence type="ECO:0000313" key="2">
    <source>
        <dbReference type="Proteomes" id="UP000516046"/>
    </source>
</evidence>
<dbReference type="EMBL" id="CP060696">
    <property type="protein sequence ID" value="QNO18896.1"/>
    <property type="molecule type" value="Genomic_DNA"/>
</dbReference>
<dbReference type="Pfam" id="PF21983">
    <property type="entry name" value="NikA-like"/>
    <property type="match status" value="1"/>
</dbReference>
<dbReference type="InterPro" id="IPR053842">
    <property type="entry name" value="NikA-like"/>
</dbReference>
<organism evidence="1 2">
    <name type="scientific">Caproicibacterium amylolyticum</name>
    <dbReference type="NCBI Taxonomy" id="2766537"/>
    <lineage>
        <taxon>Bacteria</taxon>
        <taxon>Bacillati</taxon>
        <taxon>Bacillota</taxon>
        <taxon>Clostridia</taxon>
        <taxon>Eubacteriales</taxon>
        <taxon>Oscillospiraceae</taxon>
        <taxon>Caproicibacterium</taxon>
    </lineage>
</organism>
<reference evidence="1 2" key="1">
    <citation type="submission" date="2020-08" db="EMBL/GenBank/DDBJ databases">
        <authorList>
            <person name="Ren C."/>
            <person name="Gu Y."/>
            <person name="Xu Y."/>
        </authorList>
    </citation>
    <scope>NUCLEOTIDE SEQUENCE [LARGE SCALE GENOMIC DNA]</scope>
    <source>
        <strain evidence="1 2">LBM18003</strain>
    </source>
</reference>
<name>A0A7G9WJN4_9FIRM</name>
<gene>
    <name evidence="1" type="primary">mobC</name>
    <name evidence="1" type="ORF">H6X83_04510</name>
</gene>
<sequence length="105" mass="12151">MERRTRNREIIVRFSDGELQLLKLKMDTVGIKNREAYIRKMALDGFIIKKDYALLKQILHELHKLGTNVNQLARAANTFGDVRAKDISEVRKGVDEILLQLTSKE</sequence>
<dbReference type="Proteomes" id="UP000516046">
    <property type="component" value="Chromosome"/>
</dbReference>
<accession>A0A7G9WJN4</accession>
<dbReference type="AlphaFoldDB" id="A0A7G9WJN4"/>
<dbReference type="KEGG" id="caml:H6X83_04510"/>
<keyword evidence="2" id="KW-1185">Reference proteome</keyword>
<dbReference type="RefSeq" id="WP_212507965.1">
    <property type="nucleotide sequence ID" value="NZ_CP060696.1"/>
</dbReference>